<proteinExistence type="predicted"/>
<dbReference type="InterPro" id="IPR002059">
    <property type="entry name" value="CSP_DNA-bd"/>
</dbReference>
<sequence length="158" mass="17772">MQCQKAGRPSVKKEKEKKKLKKKQQKVEKRAERQEAKAERGSVSLDEMLVYVDEFGNLTDTPPDETKPKKKIDPNDIHVSTPAGSAAGQREQRTGRVNYFNPMKGYGFIVDQLTSEKYFFHVNDCVEEVTANDLVYYDTAKTPRGVSAVGVSLVSSKK</sequence>
<feature type="compositionally biased region" description="Basic and acidic residues" evidence="1">
    <location>
        <begin position="25"/>
        <end position="40"/>
    </location>
</feature>
<feature type="compositionally biased region" description="Basic residues" evidence="1">
    <location>
        <begin position="15"/>
        <end position="24"/>
    </location>
</feature>
<evidence type="ECO:0000256" key="1">
    <source>
        <dbReference type="SAM" id="MobiDB-lite"/>
    </source>
</evidence>
<evidence type="ECO:0000259" key="2">
    <source>
        <dbReference type="PROSITE" id="PS51857"/>
    </source>
</evidence>
<feature type="region of interest" description="Disordered" evidence="1">
    <location>
        <begin position="56"/>
        <end position="93"/>
    </location>
</feature>
<dbReference type="STRING" id="1189621.A3SI_09937"/>
<reference evidence="3 4" key="1">
    <citation type="submission" date="2012-05" db="EMBL/GenBank/DDBJ databases">
        <title>Genome sequence of Nitritalea halalkaliphila LW7.</title>
        <authorList>
            <person name="Jangir P.K."/>
            <person name="Singh A."/>
            <person name="Shivaji S."/>
            <person name="Sharma R."/>
        </authorList>
    </citation>
    <scope>NUCLEOTIDE SEQUENCE [LARGE SCALE GENOMIC DNA]</scope>
    <source>
        <strain evidence="3 4">LW7</strain>
    </source>
</reference>
<dbReference type="RefSeq" id="WP_009054979.1">
    <property type="nucleotide sequence ID" value="NZ_AJYA01000020.1"/>
</dbReference>
<feature type="compositionally biased region" description="Basic and acidic residues" evidence="1">
    <location>
        <begin position="64"/>
        <end position="76"/>
    </location>
</feature>
<comment type="caution">
    <text evidence="3">The sequence shown here is derived from an EMBL/GenBank/DDBJ whole genome shotgun (WGS) entry which is preliminary data.</text>
</comment>
<dbReference type="SMART" id="SM00357">
    <property type="entry name" value="CSP"/>
    <property type="match status" value="1"/>
</dbReference>
<keyword evidence="4" id="KW-1185">Reference proteome</keyword>
<dbReference type="GO" id="GO:0003677">
    <property type="term" value="F:DNA binding"/>
    <property type="evidence" value="ECO:0007669"/>
    <property type="project" value="UniProtKB-KW"/>
</dbReference>
<name>I5C3U7_9BACT</name>
<dbReference type="AlphaFoldDB" id="I5C3U7"/>
<dbReference type="InterPro" id="IPR011129">
    <property type="entry name" value="CSD"/>
</dbReference>
<dbReference type="PROSITE" id="PS51857">
    <property type="entry name" value="CSD_2"/>
    <property type="match status" value="1"/>
</dbReference>
<dbReference type="GO" id="GO:0005829">
    <property type="term" value="C:cytosol"/>
    <property type="evidence" value="ECO:0007669"/>
    <property type="project" value="UniProtKB-ARBA"/>
</dbReference>
<feature type="region of interest" description="Disordered" evidence="1">
    <location>
        <begin position="1"/>
        <end position="40"/>
    </location>
</feature>
<dbReference type="SUPFAM" id="SSF50249">
    <property type="entry name" value="Nucleic acid-binding proteins"/>
    <property type="match status" value="1"/>
</dbReference>
<dbReference type="EMBL" id="AJYA01000020">
    <property type="protein sequence ID" value="EIM76499.1"/>
    <property type="molecule type" value="Genomic_DNA"/>
</dbReference>
<dbReference type="Proteomes" id="UP000005551">
    <property type="component" value="Unassembled WGS sequence"/>
</dbReference>
<organism evidence="3 4">
    <name type="scientific">Nitritalea halalkaliphila LW7</name>
    <dbReference type="NCBI Taxonomy" id="1189621"/>
    <lineage>
        <taxon>Bacteria</taxon>
        <taxon>Pseudomonadati</taxon>
        <taxon>Bacteroidota</taxon>
        <taxon>Cytophagia</taxon>
        <taxon>Cytophagales</taxon>
        <taxon>Cyclobacteriaceae</taxon>
        <taxon>Nitritalea</taxon>
    </lineage>
</organism>
<gene>
    <name evidence="3" type="ORF">A3SI_09937</name>
</gene>
<dbReference type="InterPro" id="IPR012340">
    <property type="entry name" value="NA-bd_OB-fold"/>
</dbReference>
<dbReference type="Gene3D" id="2.40.50.140">
    <property type="entry name" value="Nucleic acid-binding proteins"/>
    <property type="match status" value="1"/>
</dbReference>
<evidence type="ECO:0000313" key="4">
    <source>
        <dbReference type="Proteomes" id="UP000005551"/>
    </source>
</evidence>
<feature type="domain" description="CSD" evidence="2">
    <location>
        <begin position="92"/>
        <end position="153"/>
    </location>
</feature>
<keyword evidence="3" id="KW-0238">DNA-binding</keyword>
<evidence type="ECO:0000313" key="3">
    <source>
        <dbReference type="EMBL" id="EIM76499.1"/>
    </source>
</evidence>
<dbReference type="CDD" id="cd04458">
    <property type="entry name" value="CSP_CDS"/>
    <property type="match status" value="1"/>
</dbReference>
<dbReference type="Pfam" id="PF00313">
    <property type="entry name" value="CSD"/>
    <property type="match status" value="1"/>
</dbReference>
<protein>
    <submittedName>
        <fullName evidence="3">Cold shock DNA-binding protein</fullName>
    </submittedName>
</protein>
<accession>I5C3U7</accession>